<dbReference type="AlphaFoldDB" id="A0AA36H9I9"/>
<dbReference type="PANTHER" id="PTHR31562">
    <property type="entry name" value="PROTEIN CBG18972"/>
    <property type="match status" value="1"/>
</dbReference>
<protein>
    <submittedName>
        <fullName evidence="1">Uncharacterized protein</fullName>
    </submittedName>
</protein>
<reference evidence="1" key="1">
    <citation type="submission" date="2023-07" db="EMBL/GenBank/DDBJ databases">
        <authorList>
            <consortium name="CYATHOMIX"/>
        </authorList>
    </citation>
    <scope>NUCLEOTIDE SEQUENCE</scope>
    <source>
        <strain evidence="1">N/A</strain>
    </source>
</reference>
<proteinExistence type="predicted"/>
<organism evidence="1 2">
    <name type="scientific">Cylicocyclus nassatus</name>
    <name type="common">Nematode worm</name>
    <dbReference type="NCBI Taxonomy" id="53992"/>
    <lineage>
        <taxon>Eukaryota</taxon>
        <taxon>Metazoa</taxon>
        <taxon>Ecdysozoa</taxon>
        <taxon>Nematoda</taxon>
        <taxon>Chromadorea</taxon>
        <taxon>Rhabditida</taxon>
        <taxon>Rhabditina</taxon>
        <taxon>Rhabditomorpha</taxon>
        <taxon>Strongyloidea</taxon>
        <taxon>Strongylidae</taxon>
        <taxon>Cylicocyclus</taxon>
    </lineage>
</organism>
<comment type="caution">
    <text evidence="1">The sequence shown here is derived from an EMBL/GenBank/DDBJ whole genome shotgun (WGS) entry which is preliminary data.</text>
</comment>
<name>A0AA36H9I9_CYLNA</name>
<gene>
    <name evidence="1" type="ORF">CYNAS_LOCUS18249</name>
</gene>
<evidence type="ECO:0000313" key="2">
    <source>
        <dbReference type="Proteomes" id="UP001176961"/>
    </source>
</evidence>
<sequence>MDSMECYAIRNNYPYLQLHGEDFKAVCGQDDIHFQRHCIVAHFLQTYNFTWVLQVEGDIGVVNEQIKLEVYVKEHADIIFYERFFSFEVASGSYFARKSNFSIAFLRGWADYSFRLPKTFGVLDNEAIHMWFVEMLAPNAPLAPVCWLLWRTAKNSETLSDFTVCCREAMKNVTLSQIFIYKRGEAWVRDGWLTTSHWNPQRDFMFHGLKEKDKKRFNATQKNVLEGPRYSPWYDTLSKPLNLDKCKEGKKLRMV</sequence>
<evidence type="ECO:0000313" key="1">
    <source>
        <dbReference type="EMBL" id="CAJ0606266.1"/>
    </source>
</evidence>
<dbReference type="InterPro" id="IPR029044">
    <property type="entry name" value="Nucleotide-diphossugar_trans"/>
</dbReference>
<dbReference type="EMBL" id="CATQJL010000316">
    <property type="protein sequence ID" value="CAJ0606266.1"/>
    <property type="molecule type" value="Genomic_DNA"/>
</dbReference>
<dbReference type="Pfam" id="PF03314">
    <property type="entry name" value="DUF273"/>
    <property type="match status" value="1"/>
</dbReference>
<dbReference type="Proteomes" id="UP001176961">
    <property type="component" value="Unassembled WGS sequence"/>
</dbReference>
<dbReference type="PANTHER" id="PTHR31562:SF2">
    <property type="entry name" value="NUCLEOTIDE-DIPHOSPHO-SUGAR TRANSFERASE"/>
    <property type="match status" value="1"/>
</dbReference>
<accession>A0AA36H9I9</accession>
<dbReference type="Gene3D" id="3.90.550.10">
    <property type="entry name" value="Spore Coat Polysaccharide Biosynthesis Protein SpsA, Chain A"/>
    <property type="match status" value="1"/>
</dbReference>
<keyword evidence="2" id="KW-1185">Reference proteome</keyword>
<dbReference type="InterPro" id="IPR004988">
    <property type="entry name" value="DUF273"/>
</dbReference>